<feature type="region of interest" description="Disordered" evidence="1">
    <location>
        <begin position="83"/>
        <end position="103"/>
    </location>
</feature>
<dbReference type="RefSeq" id="WP_270072404.1">
    <property type="nucleotide sequence ID" value="NZ_JAJAQC010000017.1"/>
</dbReference>
<dbReference type="EMBL" id="JAJAQC010000017">
    <property type="protein sequence ID" value="MDA0565123.1"/>
    <property type="molecule type" value="Genomic_DNA"/>
</dbReference>
<dbReference type="Proteomes" id="UP001140076">
    <property type="component" value="Unassembled WGS sequence"/>
</dbReference>
<name>A0A9X3SDR0_9ACTN</name>
<evidence type="ECO:0000313" key="2">
    <source>
        <dbReference type="EMBL" id="MDA0565123.1"/>
    </source>
</evidence>
<accession>A0A9X3SDR0</accession>
<keyword evidence="3" id="KW-1185">Reference proteome</keyword>
<organism evidence="2 3">
    <name type="scientific">Streptomonospora mangrovi</name>
    <dbReference type="NCBI Taxonomy" id="2883123"/>
    <lineage>
        <taxon>Bacteria</taxon>
        <taxon>Bacillati</taxon>
        <taxon>Actinomycetota</taxon>
        <taxon>Actinomycetes</taxon>
        <taxon>Streptosporangiales</taxon>
        <taxon>Nocardiopsidaceae</taxon>
        <taxon>Streptomonospora</taxon>
    </lineage>
</organism>
<comment type="caution">
    <text evidence="2">The sequence shown here is derived from an EMBL/GenBank/DDBJ whole genome shotgun (WGS) entry which is preliminary data.</text>
</comment>
<feature type="region of interest" description="Disordered" evidence="1">
    <location>
        <begin position="162"/>
        <end position="183"/>
    </location>
</feature>
<gene>
    <name evidence="2" type="ORF">LG943_12445</name>
</gene>
<proteinExistence type="predicted"/>
<protein>
    <submittedName>
        <fullName evidence="2">Uncharacterized protein</fullName>
    </submittedName>
</protein>
<dbReference type="AlphaFoldDB" id="A0A9X3SDR0"/>
<feature type="compositionally biased region" description="Basic and acidic residues" evidence="1">
    <location>
        <begin position="162"/>
        <end position="174"/>
    </location>
</feature>
<evidence type="ECO:0000256" key="1">
    <source>
        <dbReference type="SAM" id="MobiDB-lite"/>
    </source>
</evidence>
<evidence type="ECO:0000313" key="3">
    <source>
        <dbReference type="Proteomes" id="UP001140076"/>
    </source>
</evidence>
<feature type="region of interest" description="Disordered" evidence="1">
    <location>
        <begin position="206"/>
        <end position="242"/>
    </location>
</feature>
<sequence length="242" mass="25483">MEPDSPDTFISDQLTGVLAKADLAPAWHQHAFRHEARKWRAAASRWMAAREELESLRPRARELAKAARNEGTASAATIEELHRTTVRGSTYTGPADVVSVPPPSMGPVAQRMLNLRSPLRLREYVTGRRLEVIGTATEQVHASAKRMEEAVQTIKAQAAAAEKRAAEARGERTGGPDTGTVAENADTQRGAVAAVLGDARGTAAPAVVPGGARKGRAPRTAVIAPARGRGGSAQPPTGKAGL</sequence>
<reference evidence="2" key="1">
    <citation type="submission" date="2021-10" db="EMBL/GenBank/DDBJ databases">
        <title>Streptomonospora sp. nov., isolated from mangrove soil.</title>
        <authorList>
            <person name="Chen X."/>
            <person name="Ge X."/>
            <person name="Liu W."/>
        </authorList>
    </citation>
    <scope>NUCLEOTIDE SEQUENCE</scope>
    <source>
        <strain evidence="2">S1-112</strain>
    </source>
</reference>